<dbReference type="AlphaFoldDB" id="A0AAE1ABL2"/>
<protein>
    <submittedName>
        <fullName evidence="1">Uncharacterized protein</fullName>
    </submittedName>
</protein>
<organism evidence="1 2">
    <name type="scientific">Elysia crispata</name>
    <name type="common">lettuce slug</name>
    <dbReference type="NCBI Taxonomy" id="231223"/>
    <lineage>
        <taxon>Eukaryota</taxon>
        <taxon>Metazoa</taxon>
        <taxon>Spiralia</taxon>
        <taxon>Lophotrochozoa</taxon>
        <taxon>Mollusca</taxon>
        <taxon>Gastropoda</taxon>
        <taxon>Heterobranchia</taxon>
        <taxon>Euthyneura</taxon>
        <taxon>Panpulmonata</taxon>
        <taxon>Sacoglossa</taxon>
        <taxon>Placobranchoidea</taxon>
        <taxon>Plakobranchidae</taxon>
        <taxon>Elysia</taxon>
    </lineage>
</organism>
<reference evidence="1" key="1">
    <citation type="journal article" date="2023" name="G3 (Bethesda)">
        <title>A reference genome for the long-term kleptoplast-retaining sea slug Elysia crispata morphotype clarki.</title>
        <authorList>
            <person name="Eastman K.E."/>
            <person name="Pendleton A.L."/>
            <person name="Shaikh M.A."/>
            <person name="Suttiyut T."/>
            <person name="Ogas R."/>
            <person name="Tomko P."/>
            <person name="Gavelis G."/>
            <person name="Widhalm J.R."/>
            <person name="Wisecaver J.H."/>
        </authorList>
    </citation>
    <scope>NUCLEOTIDE SEQUENCE</scope>
    <source>
        <strain evidence="1">ECLA1</strain>
    </source>
</reference>
<name>A0AAE1ABL2_9GAST</name>
<keyword evidence="2" id="KW-1185">Reference proteome</keyword>
<accession>A0AAE1ABL2</accession>
<comment type="caution">
    <text evidence="1">The sequence shown here is derived from an EMBL/GenBank/DDBJ whole genome shotgun (WGS) entry which is preliminary data.</text>
</comment>
<dbReference type="Proteomes" id="UP001283361">
    <property type="component" value="Unassembled WGS sequence"/>
</dbReference>
<dbReference type="EMBL" id="JAWDGP010002185">
    <property type="protein sequence ID" value="KAK3784884.1"/>
    <property type="molecule type" value="Genomic_DNA"/>
</dbReference>
<evidence type="ECO:0000313" key="2">
    <source>
        <dbReference type="Proteomes" id="UP001283361"/>
    </source>
</evidence>
<evidence type="ECO:0000313" key="1">
    <source>
        <dbReference type="EMBL" id="KAK3784884.1"/>
    </source>
</evidence>
<proteinExistence type="predicted"/>
<sequence length="73" mass="8449">MRVAKCRRDWQDGCWDCQPVLRQQCRAYSGVQPKYGACCSYPSESAYPTQWRGDLRWRGPVISTTNNDALFIT</sequence>
<gene>
    <name evidence="1" type="ORF">RRG08_056839</name>
</gene>